<feature type="region of interest" description="Disordered" evidence="1">
    <location>
        <begin position="34"/>
        <end position="87"/>
    </location>
</feature>
<keyword evidence="3" id="KW-1185">Reference proteome</keyword>
<protein>
    <submittedName>
        <fullName evidence="2">Uncharacterized protein</fullName>
    </submittedName>
</protein>
<sequence>MQQVASSRSACHDKIILATPIKWRHLSSVIIWPEEQSTGRIPPTDPFSGREDGDRPSGSQEAEADDAASTLAGQEVEPVSLRLSLTP</sequence>
<accession>A0A4Z2JFI8</accession>
<comment type="caution">
    <text evidence="2">The sequence shown here is derived from an EMBL/GenBank/DDBJ whole genome shotgun (WGS) entry which is preliminary data.</text>
</comment>
<evidence type="ECO:0000256" key="1">
    <source>
        <dbReference type="SAM" id="MobiDB-lite"/>
    </source>
</evidence>
<organism evidence="2 3">
    <name type="scientific">Liparis tanakae</name>
    <name type="common">Tanaka's snailfish</name>
    <dbReference type="NCBI Taxonomy" id="230148"/>
    <lineage>
        <taxon>Eukaryota</taxon>
        <taxon>Metazoa</taxon>
        <taxon>Chordata</taxon>
        <taxon>Craniata</taxon>
        <taxon>Vertebrata</taxon>
        <taxon>Euteleostomi</taxon>
        <taxon>Actinopterygii</taxon>
        <taxon>Neopterygii</taxon>
        <taxon>Teleostei</taxon>
        <taxon>Neoteleostei</taxon>
        <taxon>Acanthomorphata</taxon>
        <taxon>Eupercaria</taxon>
        <taxon>Perciformes</taxon>
        <taxon>Cottioidei</taxon>
        <taxon>Cottales</taxon>
        <taxon>Liparidae</taxon>
        <taxon>Liparis</taxon>
    </lineage>
</organism>
<dbReference type="EMBL" id="SRLO01000005">
    <property type="protein sequence ID" value="TNN88573.1"/>
    <property type="molecule type" value="Genomic_DNA"/>
</dbReference>
<proteinExistence type="predicted"/>
<gene>
    <name evidence="2" type="ORF">EYF80_001356</name>
</gene>
<dbReference type="AlphaFoldDB" id="A0A4Z2JFI8"/>
<dbReference type="Proteomes" id="UP000314294">
    <property type="component" value="Unassembled WGS sequence"/>
</dbReference>
<evidence type="ECO:0000313" key="2">
    <source>
        <dbReference type="EMBL" id="TNN88573.1"/>
    </source>
</evidence>
<reference evidence="2 3" key="1">
    <citation type="submission" date="2019-03" db="EMBL/GenBank/DDBJ databases">
        <title>First draft genome of Liparis tanakae, snailfish: a comprehensive survey of snailfish specific genes.</title>
        <authorList>
            <person name="Kim W."/>
            <person name="Song I."/>
            <person name="Jeong J.-H."/>
            <person name="Kim D."/>
            <person name="Kim S."/>
            <person name="Ryu S."/>
            <person name="Song J.Y."/>
            <person name="Lee S.K."/>
        </authorList>
    </citation>
    <scope>NUCLEOTIDE SEQUENCE [LARGE SCALE GENOMIC DNA]</scope>
    <source>
        <tissue evidence="2">Muscle</tissue>
    </source>
</reference>
<name>A0A4Z2JFI8_9TELE</name>
<evidence type="ECO:0000313" key="3">
    <source>
        <dbReference type="Proteomes" id="UP000314294"/>
    </source>
</evidence>